<dbReference type="InterPro" id="IPR049160">
    <property type="entry name" value="PI4KB-PIK1_PIK"/>
</dbReference>
<accession>A0A0H5RQZ2</accession>
<dbReference type="GO" id="GO:0016020">
    <property type="term" value="C:membrane"/>
    <property type="evidence" value="ECO:0007669"/>
    <property type="project" value="TreeGrafter"/>
</dbReference>
<dbReference type="GO" id="GO:0005737">
    <property type="term" value="C:cytoplasm"/>
    <property type="evidence" value="ECO:0007669"/>
    <property type="project" value="TreeGrafter"/>
</dbReference>
<dbReference type="Gene3D" id="1.25.40.70">
    <property type="entry name" value="Phosphatidylinositol 3-kinase, accessory domain (PIK)"/>
    <property type="match status" value="1"/>
</dbReference>
<feature type="domain" description="PI3K/PI4K catalytic" evidence="6">
    <location>
        <begin position="435"/>
        <end position="702"/>
    </location>
</feature>
<dbReference type="FunFam" id="1.10.1070.11:FF:000016">
    <property type="entry name" value="PIK1p Phosphatidylinositol 4-kinase"/>
    <property type="match status" value="1"/>
</dbReference>
<feature type="region of interest" description="Disordered" evidence="5">
    <location>
        <begin position="218"/>
        <end position="251"/>
    </location>
</feature>
<dbReference type="Gene3D" id="3.30.1010.10">
    <property type="entry name" value="Phosphatidylinositol 3-kinase Catalytic Subunit, Chain A, domain 4"/>
    <property type="match status" value="1"/>
</dbReference>
<proteinExistence type="predicted"/>
<dbReference type="PROSITE" id="PS00916">
    <property type="entry name" value="PI3_4_KINASE_2"/>
    <property type="match status" value="1"/>
</dbReference>
<evidence type="ECO:0000313" key="8">
    <source>
        <dbReference type="EMBL" id="CRZ11139.1"/>
    </source>
</evidence>
<evidence type="ECO:0000256" key="4">
    <source>
        <dbReference type="ARBA" id="ARBA00022777"/>
    </source>
</evidence>
<dbReference type="InterPro" id="IPR036940">
    <property type="entry name" value="PI3/4_kinase_cat_sf"/>
</dbReference>
<evidence type="ECO:0000256" key="5">
    <source>
        <dbReference type="SAM" id="MobiDB-lite"/>
    </source>
</evidence>
<dbReference type="PROSITE" id="PS51545">
    <property type="entry name" value="PIK_HELICAL"/>
    <property type="match status" value="1"/>
</dbReference>
<name>A0A0H5RQZ2_9EUKA</name>
<dbReference type="EC" id="2.7.1.67" evidence="2"/>
<dbReference type="SMART" id="SM00146">
    <property type="entry name" value="PI3Kc"/>
    <property type="match status" value="1"/>
</dbReference>
<dbReference type="Pfam" id="PF21245">
    <property type="entry name" value="PI4KB-PIK1_PIK"/>
    <property type="match status" value="1"/>
</dbReference>
<evidence type="ECO:0000256" key="1">
    <source>
        <dbReference type="ARBA" id="ARBA00001686"/>
    </source>
</evidence>
<dbReference type="PROSITE" id="PS00915">
    <property type="entry name" value="PI3_4_KINASE_1"/>
    <property type="match status" value="1"/>
</dbReference>
<evidence type="ECO:0000256" key="3">
    <source>
        <dbReference type="ARBA" id="ARBA00022679"/>
    </source>
</evidence>
<dbReference type="AlphaFoldDB" id="A0A0H5RQZ2"/>
<dbReference type="GO" id="GO:0046854">
    <property type="term" value="P:phosphatidylinositol phosphate biosynthetic process"/>
    <property type="evidence" value="ECO:0007669"/>
    <property type="project" value="InterPro"/>
</dbReference>
<dbReference type="InterPro" id="IPR018936">
    <property type="entry name" value="PI3/4_kinase_CS"/>
</dbReference>
<dbReference type="InterPro" id="IPR000403">
    <property type="entry name" value="PI3/4_kinase_cat_dom"/>
</dbReference>
<dbReference type="Pfam" id="PF00454">
    <property type="entry name" value="PI3_PI4_kinase"/>
    <property type="match status" value="1"/>
</dbReference>
<evidence type="ECO:0000256" key="2">
    <source>
        <dbReference type="ARBA" id="ARBA00012169"/>
    </source>
</evidence>
<feature type="compositionally biased region" description="Polar residues" evidence="5">
    <location>
        <begin position="218"/>
        <end position="229"/>
    </location>
</feature>
<dbReference type="InterPro" id="IPR042236">
    <property type="entry name" value="PI3K_accessory_sf"/>
</dbReference>
<protein>
    <recommendedName>
        <fullName evidence="2">1-phosphatidylinositol 4-kinase</fullName>
        <ecNumber evidence="2">2.7.1.67</ecNumber>
    </recommendedName>
</protein>
<dbReference type="PROSITE" id="PS50290">
    <property type="entry name" value="PI3_4_KINASE_3"/>
    <property type="match status" value="1"/>
</dbReference>
<dbReference type="GO" id="GO:0004430">
    <property type="term" value="F:1-phosphatidylinositol 4-kinase activity"/>
    <property type="evidence" value="ECO:0007669"/>
    <property type="project" value="UniProtKB-EC"/>
</dbReference>
<dbReference type="Gene3D" id="1.10.1070.11">
    <property type="entry name" value="Phosphatidylinositol 3-/4-kinase, catalytic domain"/>
    <property type="match status" value="1"/>
</dbReference>
<dbReference type="EMBL" id="HACM01010697">
    <property type="protein sequence ID" value="CRZ11139.1"/>
    <property type="molecule type" value="Transcribed_RNA"/>
</dbReference>
<organism evidence="8">
    <name type="scientific">Spongospora subterranea</name>
    <dbReference type="NCBI Taxonomy" id="70186"/>
    <lineage>
        <taxon>Eukaryota</taxon>
        <taxon>Sar</taxon>
        <taxon>Rhizaria</taxon>
        <taxon>Endomyxa</taxon>
        <taxon>Phytomyxea</taxon>
        <taxon>Plasmodiophorida</taxon>
        <taxon>Plasmodiophoridae</taxon>
        <taxon>Spongospora</taxon>
    </lineage>
</organism>
<evidence type="ECO:0000259" key="6">
    <source>
        <dbReference type="PROSITE" id="PS50290"/>
    </source>
</evidence>
<dbReference type="GO" id="GO:0048015">
    <property type="term" value="P:phosphatidylinositol-mediated signaling"/>
    <property type="evidence" value="ECO:0007669"/>
    <property type="project" value="TreeGrafter"/>
</dbReference>
<feature type="domain" description="PIK helical" evidence="7">
    <location>
        <begin position="1"/>
        <end position="130"/>
    </location>
</feature>
<dbReference type="CDD" id="cd05168">
    <property type="entry name" value="PI4Kc_III_beta"/>
    <property type="match status" value="1"/>
</dbReference>
<dbReference type="PANTHER" id="PTHR10048">
    <property type="entry name" value="PHOSPHATIDYLINOSITOL KINASE"/>
    <property type="match status" value="1"/>
</dbReference>
<dbReference type="PANTHER" id="PTHR10048:SF22">
    <property type="entry name" value="PHOSPHATIDYLINOSITOL 4-KINASE BETA"/>
    <property type="match status" value="1"/>
</dbReference>
<dbReference type="InterPro" id="IPR011009">
    <property type="entry name" value="Kinase-like_dom_sf"/>
</dbReference>
<reference evidence="8" key="1">
    <citation type="submission" date="2015-04" db="EMBL/GenBank/DDBJ databases">
        <title>The genome sequence of the plant pathogenic Rhizarian Plasmodiophora brassicae reveals insights in its biotrophic life cycle and the origin of chitin synthesis.</title>
        <authorList>
            <person name="Schwelm A."/>
            <person name="Fogelqvist J."/>
            <person name="Knaust A."/>
            <person name="Julke S."/>
            <person name="Lilja T."/>
            <person name="Dhandapani V."/>
            <person name="Bonilla-Rosso G."/>
            <person name="Karlsson M."/>
            <person name="Shevchenko A."/>
            <person name="Choi S.R."/>
            <person name="Kim H.G."/>
            <person name="Park J.Y."/>
            <person name="Lim Y.P."/>
            <person name="Ludwig-Muller J."/>
            <person name="Dixelius C."/>
        </authorList>
    </citation>
    <scope>NUCLEOTIDE SEQUENCE</scope>
    <source>
        <tissue evidence="8">Potato root galls</tissue>
    </source>
</reference>
<keyword evidence="4" id="KW-0418">Kinase</keyword>
<dbReference type="SUPFAM" id="SSF56112">
    <property type="entry name" value="Protein kinase-like (PK-like)"/>
    <property type="match status" value="1"/>
</dbReference>
<dbReference type="InterPro" id="IPR001263">
    <property type="entry name" value="PI3K_accessory_dom"/>
</dbReference>
<dbReference type="InterPro" id="IPR057754">
    <property type="entry name" value="PI4-kinase_beta/PIK1_cat"/>
</dbReference>
<dbReference type="InterPro" id="IPR015433">
    <property type="entry name" value="PI3/4_kinase"/>
</dbReference>
<sequence length="717" mass="81482">MDPIEPLILRQASYNGSSLLEKFKNDGVDAWMIIQHLLSTSHGGVRDYLINQMYDLQSDQFDFFLPQLCCFLVAWPEEDRQSLEQFMLIKCSKSLHCAMKMFWLLHAMAPYCTAIEQRSRCTTLATTCETVVINSCQPKFLGKGPKSANDVAPALSPSISIRLDKLLARNVSLLNRLAALDMRLNNACSGHSRSDDDGRSAILSGLLLKRSHSQDSFMTSEGHSAQVHSPSAHDELRSSKRSGKFWENGIPHSPNMYQHRHSHVGLSSSTSATIRDFDVFLAKQQMSEFFTAELHLIAALEEISSDLLRYEGSHRKLQLQRLLTVLNERVCRGLYLPTGQARDRHYVILRILSHEVSPLSSREKVPFLMPIEIMYTRRNCSGEVHNDYFVDHESCRRHLLHLMEQHETRSVPSSPLSSLSSKASNIGYPFGELLADRKARIRASSPFGRLQDWDVLLMIFKSGDDCRQEHLAMQMITYIDELFKAALLPLRLRPLDILVCSPTSGLIECVPDSKSIDALKKSIPGFQSLLWFFENHFGPRGSPEFAAAQKNFVESMAAYSLVSYLLQIKDRHNGNILLTNEGLIVHIDFGFMLSNSPGGNINFERAPFKLTAEFVEVMEGEDSEAFHYFRLLMIRGFLELRNHCDRLCALAEILFMGPPHDCFYGGRQALVDLRERFHATDSEQIVVEFVYSLVSQSINNWRSVQYDTYQRITNGIL</sequence>
<comment type="catalytic activity">
    <reaction evidence="1">
        <text>a 1,2-diacyl-sn-glycero-3-phospho-(1D-myo-inositol) + ATP = a 1,2-diacyl-sn-glycero-3-phospho-(1D-myo-inositol 4-phosphate) + ADP + H(+)</text>
        <dbReference type="Rhea" id="RHEA:19877"/>
        <dbReference type="ChEBI" id="CHEBI:15378"/>
        <dbReference type="ChEBI" id="CHEBI:30616"/>
        <dbReference type="ChEBI" id="CHEBI:57880"/>
        <dbReference type="ChEBI" id="CHEBI:58178"/>
        <dbReference type="ChEBI" id="CHEBI:456216"/>
        <dbReference type="EC" id="2.7.1.67"/>
    </reaction>
</comment>
<evidence type="ECO:0000259" key="7">
    <source>
        <dbReference type="PROSITE" id="PS51545"/>
    </source>
</evidence>
<keyword evidence="3" id="KW-0808">Transferase</keyword>